<dbReference type="EMBL" id="GL883096">
    <property type="protein sequence ID" value="EGG09912.1"/>
    <property type="molecule type" value="Genomic_DNA"/>
</dbReference>
<keyword evidence="2" id="KW-1185">Reference proteome</keyword>
<dbReference type="KEGG" id="mlr:MELLADRAFT_60920"/>
<sequence>MAFQLQLSGVVLKNLFTSGLRPDVKDRALKHPDWFKCSTVEDRQAVALLASEQVMHVSANNASLGQSNVMQRAASSPPIVQVPRDPNAMDVDVNAADSRRVFPPLPNGVSFGSFIKFCHARTMCHKCLRAYDSTHKGPDGRSIPCPNPPPKTTQEIKSFMQHNQSRPNVVAAVSSSPHRFPAARVQRQQAHSVQVPNQQFSHALQHAPNVSSGFYQVPMMAPIYHQPPHMQPFQFGPPTQGVTPLHHPGLPVAMGMPPALGVTDPTQQSY</sequence>
<reference evidence="2" key="1">
    <citation type="journal article" date="2011" name="Proc. Natl. Acad. Sci. U.S.A.">
        <title>Obligate biotrophy features unraveled by the genomic analysis of rust fungi.</title>
        <authorList>
            <person name="Duplessis S."/>
            <person name="Cuomo C.A."/>
            <person name="Lin Y.-C."/>
            <person name="Aerts A."/>
            <person name="Tisserant E."/>
            <person name="Veneault-Fourrey C."/>
            <person name="Joly D.L."/>
            <person name="Hacquard S."/>
            <person name="Amselem J."/>
            <person name="Cantarel B.L."/>
            <person name="Chiu R."/>
            <person name="Coutinho P.M."/>
            <person name="Feau N."/>
            <person name="Field M."/>
            <person name="Frey P."/>
            <person name="Gelhaye E."/>
            <person name="Goldberg J."/>
            <person name="Grabherr M.G."/>
            <person name="Kodira C.D."/>
            <person name="Kohler A."/>
            <person name="Kuees U."/>
            <person name="Lindquist E.A."/>
            <person name="Lucas S.M."/>
            <person name="Mago R."/>
            <person name="Mauceli E."/>
            <person name="Morin E."/>
            <person name="Murat C."/>
            <person name="Pangilinan J.L."/>
            <person name="Park R."/>
            <person name="Pearson M."/>
            <person name="Quesneville H."/>
            <person name="Rouhier N."/>
            <person name="Sakthikumar S."/>
            <person name="Salamov A.A."/>
            <person name="Schmutz J."/>
            <person name="Selles B."/>
            <person name="Shapiro H."/>
            <person name="Tanguay P."/>
            <person name="Tuskan G.A."/>
            <person name="Henrissat B."/>
            <person name="Van de Peer Y."/>
            <person name="Rouze P."/>
            <person name="Ellis J.G."/>
            <person name="Dodds P.N."/>
            <person name="Schein J.E."/>
            <person name="Zhong S."/>
            <person name="Hamelin R.C."/>
            <person name="Grigoriev I.V."/>
            <person name="Szabo L.J."/>
            <person name="Martin F."/>
        </authorList>
    </citation>
    <scope>NUCLEOTIDE SEQUENCE [LARGE SCALE GENOMIC DNA]</scope>
    <source>
        <strain evidence="2">98AG31 / pathotype 3-4-7</strain>
    </source>
</reference>
<dbReference type="VEuPathDB" id="FungiDB:MELLADRAFT_60920"/>
<evidence type="ECO:0000313" key="1">
    <source>
        <dbReference type="EMBL" id="EGG09912.1"/>
    </source>
</evidence>
<dbReference type="HOGENOM" id="CLU_069422_0_0_1"/>
<proteinExistence type="predicted"/>
<name>F4RCX8_MELLP</name>
<evidence type="ECO:0000313" key="2">
    <source>
        <dbReference type="Proteomes" id="UP000001072"/>
    </source>
</evidence>
<dbReference type="RefSeq" id="XP_007406966.1">
    <property type="nucleotide sequence ID" value="XM_007406904.1"/>
</dbReference>
<organism evidence="2">
    <name type="scientific">Melampsora larici-populina (strain 98AG31 / pathotype 3-4-7)</name>
    <name type="common">Poplar leaf rust fungus</name>
    <dbReference type="NCBI Taxonomy" id="747676"/>
    <lineage>
        <taxon>Eukaryota</taxon>
        <taxon>Fungi</taxon>
        <taxon>Dikarya</taxon>
        <taxon>Basidiomycota</taxon>
        <taxon>Pucciniomycotina</taxon>
        <taxon>Pucciniomycetes</taxon>
        <taxon>Pucciniales</taxon>
        <taxon>Melampsoraceae</taxon>
        <taxon>Melampsora</taxon>
    </lineage>
</organism>
<dbReference type="GeneID" id="18929634"/>
<gene>
    <name evidence="1" type="ORF">MELLADRAFT_60920</name>
</gene>
<dbReference type="InParanoid" id="F4RCX8"/>
<protein>
    <submittedName>
        <fullName evidence="1">Uncharacterized protein</fullName>
    </submittedName>
</protein>
<accession>F4RCX8</accession>
<dbReference type="Proteomes" id="UP000001072">
    <property type="component" value="Unassembled WGS sequence"/>
</dbReference>
<dbReference type="AlphaFoldDB" id="F4RCX8"/>